<evidence type="ECO:0000259" key="2">
    <source>
        <dbReference type="Pfam" id="PF02517"/>
    </source>
</evidence>
<keyword evidence="3" id="KW-0645">Protease</keyword>
<feature type="transmembrane region" description="Helical" evidence="1">
    <location>
        <begin position="167"/>
        <end position="186"/>
    </location>
</feature>
<dbReference type="Pfam" id="PF02517">
    <property type="entry name" value="Rce1-like"/>
    <property type="match status" value="1"/>
</dbReference>
<dbReference type="Proteomes" id="UP000197783">
    <property type="component" value="Unassembled WGS sequence"/>
</dbReference>
<keyword evidence="1" id="KW-0472">Membrane</keyword>
<protein>
    <submittedName>
        <fullName evidence="3">CAAX amino terminal protease self-immunity</fullName>
    </submittedName>
</protein>
<name>A0A245ZQR3_9SPHN</name>
<organism evidence="3 4">
    <name type="scientific">Sphingomonas mucosissima</name>
    <dbReference type="NCBI Taxonomy" id="370959"/>
    <lineage>
        <taxon>Bacteria</taxon>
        <taxon>Pseudomonadati</taxon>
        <taxon>Pseudomonadota</taxon>
        <taxon>Alphaproteobacteria</taxon>
        <taxon>Sphingomonadales</taxon>
        <taxon>Sphingomonadaceae</taxon>
        <taxon>Sphingomonas</taxon>
    </lineage>
</organism>
<evidence type="ECO:0000313" key="4">
    <source>
        <dbReference type="Proteomes" id="UP000197783"/>
    </source>
</evidence>
<dbReference type="EMBL" id="NBBJ01000001">
    <property type="protein sequence ID" value="OWK32079.1"/>
    <property type="molecule type" value="Genomic_DNA"/>
</dbReference>
<dbReference type="GO" id="GO:0004175">
    <property type="term" value="F:endopeptidase activity"/>
    <property type="evidence" value="ECO:0007669"/>
    <property type="project" value="UniProtKB-ARBA"/>
</dbReference>
<dbReference type="OrthoDB" id="877230at2"/>
<dbReference type="GO" id="GO:0006508">
    <property type="term" value="P:proteolysis"/>
    <property type="evidence" value="ECO:0007669"/>
    <property type="project" value="UniProtKB-KW"/>
</dbReference>
<keyword evidence="3" id="KW-0378">Hydrolase</keyword>
<dbReference type="NCBIfam" id="NF047635">
    <property type="entry name" value="CPBP_Sphingo"/>
    <property type="match status" value="1"/>
</dbReference>
<feature type="transmembrane region" description="Helical" evidence="1">
    <location>
        <begin position="6"/>
        <end position="24"/>
    </location>
</feature>
<evidence type="ECO:0000256" key="1">
    <source>
        <dbReference type="SAM" id="Phobius"/>
    </source>
</evidence>
<proteinExistence type="predicted"/>
<dbReference type="InterPro" id="IPR003675">
    <property type="entry name" value="Rce1/LyrA-like_dom"/>
</dbReference>
<reference evidence="3 4" key="1">
    <citation type="submission" date="2017-03" db="EMBL/GenBank/DDBJ databases">
        <title>Genome sequence of Sphingomonas mucosissima DSM 17494.</title>
        <authorList>
            <person name="Poehlein A."/>
            <person name="Wuebbeler J.H."/>
            <person name="Steinbuechel A."/>
            <person name="Daniel R."/>
        </authorList>
    </citation>
    <scope>NUCLEOTIDE SEQUENCE [LARGE SCALE GENOMIC DNA]</scope>
    <source>
        <strain evidence="3 4">DSM 17494</strain>
    </source>
</reference>
<keyword evidence="1" id="KW-1133">Transmembrane helix</keyword>
<evidence type="ECO:0000313" key="3">
    <source>
        <dbReference type="EMBL" id="OWK32079.1"/>
    </source>
</evidence>
<sequence length="237" mass="25601">MDAIISIASIIAMLCGVGAVISLLRPRSVDWRWLAIAAGLVLLNDLLLTNAYGLIRDVLPGRWNWQGKILALGATLAIAMTPAFGLRPAGITAPQAPGSLRAALPVALLYCSFFLAIAIAFPDEPPTRETIAFQLTMPGVEEELFYRGLLLLALDRAFTARKRLLEVQWGWGAIISCALFGLTHAFAYAEGSYSFDPIYMALTAVPSLIAIWLRLRTGSVLIPVLLHNFGNAIGLLV</sequence>
<dbReference type="AlphaFoldDB" id="A0A245ZQR3"/>
<keyword evidence="1" id="KW-0812">Transmembrane</keyword>
<dbReference type="RefSeq" id="WP_088331411.1">
    <property type="nucleotide sequence ID" value="NZ_NBBJ01000001.1"/>
</dbReference>
<accession>A0A245ZQR3</accession>
<keyword evidence="4" id="KW-1185">Reference proteome</keyword>
<feature type="domain" description="CAAX prenyl protease 2/Lysostaphin resistance protein A-like" evidence="2">
    <location>
        <begin position="132"/>
        <end position="232"/>
    </location>
</feature>
<gene>
    <name evidence="3" type="ORF">SPMU_04000</name>
</gene>
<comment type="caution">
    <text evidence="3">The sequence shown here is derived from an EMBL/GenBank/DDBJ whole genome shotgun (WGS) entry which is preliminary data.</text>
</comment>
<feature type="transmembrane region" description="Helical" evidence="1">
    <location>
        <begin position="69"/>
        <end position="90"/>
    </location>
</feature>
<feature type="transmembrane region" description="Helical" evidence="1">
    <location>
        <begin position="31"/>
        <end position="49"/>
    </location>
</feature>
<feature type="transmembrane region" description="Helical" evidence="1">
    <location>
        <begin position="198"/>
        <end position="215"/>
    </location>
</feature>
<feature type="transmembrane region" description="Helical" evidence="1">
    <location>
        <begin position="102"/>
        <end position="121"/>
    </location>
</feature>
<dbReference type="GO" id="GO:0080120">
    <property type="term" value="P:CAAX-box protein maturation"/>
    <property type="evidence" value="ECO:0007669"/>
    <property type="project" value="UniProtKB-ARBA"/>
</dbReference>